<dbReference type="Pfam" id="PF02458">
    <property type="entry name" value="Transferase"/>
    <property type="match status" value="3"/>
</dbReference>
<evidence type="ECO:0000256" key="2">
    <source>
        <dbReference type="SAM" id="MobiDB-lite"/>
    </source>
</evidence>
<keyword evidence="1 3" id="KW-0808">Transferase</keyword>
<protein>
    <submittedName>
        <fullName evidence="3">Transferase</fullName>
    </submittedName>
</protein>
<dbReference type="PANTHER" id="PTHR31642">
    <property type="entry name" value="TRICHOTHECENE 3-O-ACETYLTRANSFERASE"/>
    <property type="match status" value="1"/>
</dbReference>
<sequence length="525" mass="57423">MATIDSTSTRLQPAQPSTPTSTPLSILDATVARFTPTGAIWFFDQKPAHLGQKILLEHLQSSFAETLSKFPHWAGQLQWAPVNPKGNHTERFNRPVVVYGTDNDPGVEWRVVEHHLRADEIIPTAEERASSTAGSQPRAWVGDDFNQQSFISPNPLALENLRDYAGLPGMQVQITLLRGGGYAIGIKLAHCLADAQSLMVFVHLWAYNSKKQFGHESGTPLLGEPVFDPALLDSCAAGDIDGPEPDQAIVQAAHKLPLHRYSWWDTAVEGYPAFCIPTTENSKPPPEILEQTRVAPSEPAPWLSWDLSRPVSHTLLHFTGTELRQFQAHALESPGCRRDISRLDALLAHMWISITRARGLTDSSDPVYLDLSLGARQRVSPTLPDTFIGSPLFLTHVGGPAALTCKQTLGETASRIRETMSGFTADAVGAMLHDAAHEVSPQRLWQAFLGSQHTIVTSWLRLRLHEVDFVGGAKPRYTHAVMPKMDGCVQVMDSAIGDGGMDVALYLDGEATRRLLDAGGDCRGP</sequence>
<accession>A0A9W9L0P7</accession>
<dbReference type="EMBL" id="JAPQKL010000005">
    <property type="protein sequence ID" value="KAJ5129887.1"/>
    <property type="molecule type" value="Genomic_DNA"/>
</dbReference>
<dbReference type="InterPro" id="IPR050317">
    <property type="entry name" value="Plant_Fungal_Acyltransferase"/>
</dbReference>
<feature type="region of interest" description="Disordered" evidence="2">
    <location>
        <begin position="1"/>
        <end position="23"/>
    </location>
</feature>
<gene>
    <name evidence="3" type="ORF">N7515_005926</name>
</gene>
<keyword evidence="4" id="KW-1185">Reference proteome</keyword>
<dbReference type="GO" id="GO:0016747">
    <property type="term" value="F:acyltransferase activity, transferring groups other than amino-acyl groups"/>
    <property type="evidence" value="ECO:0007669"/>
    <property type="project" value="TreeGrafter"/>
</dbReference>
<comment type="caution">
    <text evidence="3">The sequence shown here is derived from an EMBL/GenBank/DDBJ whole genome shotgun (WGS) entry which is preliminary data.</text>
</comment>
<organism evidence="3 4">
    <name type="scientific">Penicillium bovifimosum</name>
    <dbReference type="NCBI Taxonomy" id="126998"/>
    <lineage>
        <taxon>Eukaryota</taxon>
        <taxon>Fungi</taxon>
        <taxon>Dikarya</taxon>
        <taxon>Ascomycota</taxon>
        <taxon>Pezizomycotina</taxon>
        <taxon>Eurotiomycetes</taxon>
        <taxon>Eurotiomycetidae</taxon>
        <taxon>Eurotiales</taxon>
        <taxon>Aspergillaceae</taxon>
        <taxon>Penicillium</taxon>
    </lineage>
</organism>
<evidence type="ECO:0000256" key="1">
    <source>
        <dbReference type="ARBA" id="ARBA00022679"/>
    </source>
</evidence>
<dbReference type="RefSeq" id="XP_056520266.1">
    <property type="nucleotide sequence ID" value="XM_056666670.1"/>
</dbReference>
<evidence type="ECO:0000313" key="4">
    <source>
        <dbReference type="Proteomes" id="UP001149079"/>
    </source>
</evidence>
<dbReference type="Gene3D" id="3.30.559.10">
    <property type="entry name" value="Chloramphenicol acetyltransferase-like domain"/>
    <property type="match status" value="2"/>
</dbReference>
<dbReference type="PANTHER" id="PTHR31642:SF310">
    <property type="entry name" value="FATTY ALCOHOL:CAFFEOYL-COA ACYLTRANSFERASE"/>
    <property type="match status" value="1"/>
</dbReference>
<evidence type="ECO:0000313" key="3">
    <source>
        <dbReference type="EMBL" id="KAJ5129887.1"/>
    </source>
</evidence>
<dbReference type="GO" id="GO:0044550">
    <property type="term" value="P:secondary metabolite biosynthetic process"/>
    <property type="evidence" value="ECO:0007669"/>
    <property type="project" value="TreeGrafter"/>
</dbReference>
<reference evidence="3" key="2">
    <citation type="journal article" date="2023" name="IMA Fungus">
        <title>Comparative genomic study of the Penicillium genus elucidates a diverse pangenome and 15 lateral gene transfer events.</title>
        <authorList>
            <person name="Petersen C."/>
            <person name="Sorensen T."/>
            <person name="Nielsen M.R."/>
            <person name="Sondergaard T.E."/>
            <person name="Sorensen J.L."/>
            <person name="Fitzpatrick D.A."/>
            <person name="Frisvad J.C."/>
            <person name="Nielsen K.L."/>
        </authorList>
    </citation>
    <scope>NUCLEOTIDE SEQUENCE</scope>
    <source>
        <strain evidence="3">IBT 22155</strain>
    </source>
</reference>
<name>A0A9W9L0P7_9EURO</name>
<dbReference type="OrthoDB" id="444127at2759"/>
<dbReference type="GeneID" id="81405840"/>
<dbReference type="InterPro" id="IPR023213">
    <property type="entry name" value="CAT-like_dom_sf"/>
</dbReference>
<reference evidence="3" key="1">
    <citation type="submission" date="2022-11" db="EMBL/GenBank/DDBJ databases">
        <authorList>
            <person name="Petersen C."/>
        </authorList>
    </citation>
    <scope>NUCLEOTIDE SEQUENCE</scope>
    <source>
        <strain evidence="3">IBT 22155</strain>
    </source>
</reference>
<dbReference type="Proteomes" id="UP001149079">
    <property type="component" value="Unassembled WGS sequence"/>
</dbReference>
<dbReference type="AlphaFoldDB" id="A0A9W9L0P7"/>
<proteinExistence type="predicted"/>
<feature type="compositionally biased region" description="Polar residues" evidence="2">
    <location>
        <begin position="1"/>
        <end position="15"/>
    </location>
</feature>